<dbReference type="EMBL" id="MVBN01000009">
    <property type="protein sequence ID" value="OOK67146.1"/>
    <property type="molecule type" value="Genomic_DNA"/>
</dbReference>
<dbReference type="Proteomes" id="UP000188532">
    <property type="component" value="Unassembled WGS sequence"/>
</dbReference>
<evidence type="ECO:0000313" key="1">
    <source>
        <dbReference type="EMBL" id="OOK67146.1"/>
    </source>
</evidence>
<accession>A0A1V3WL55</accession>
<sequence>MNSIICHCLSGSGGVGREQRGGAAEFGRRFRPGSSPSIPIAITPALDFTLLEGQGCERDN</sequence>
<name>A0A1V3WL55_MYCKA</name>
<organism evidence="1 2">
    <name type="scientific">Mycobacterium kansasii</name>
    <dbReference type="NCBI Taxonomy" id="1768"/>
    <lineage>
        <taxon>Bacteria</taxon>
        <taxon>Bacillati</taxon>
        <taxon>Actinomycetota</taxon>
        <taxon>Actinomycetes</taxon>
        <taxon>Mycobacteriales</taxon>
        <taxon>Mycobacteriaceae</taxon>
        <taxon>Mycobacterium</taxon>
    </lineage>
</organism>
<evidence type="ECO:0000313" key="2">
    <source>
        <dbReference type="Proteomes" id="UP000188532"/>
    </source>
</evidence>
<dbReference type="AlphaFoldDB" id="A0A1V3WL55"/>
<protein>
    <submittedName>
        <fullName evidence="1">Uncharacterized protein</fullName>
    </submittedName>
</protein>
<reference evidence="1 2" key="1">
    <citation type="submission" date="2017-02" db="EMBL/GenBank/DDBJ databases">
        <title>Complete genome sequences of Mycobacterium kansasii strains isolated from rhesus macaques.</title>
        <authorList>
            <person name="Panda A."/>
            <person name="Nagaraj S."/>
            <person name="Zhao X."/>
            <person name="Tettelin H."/>
            <person name="Detolla L.J."/>
        </authorList>
    </citation>
    <scope>NUCLEOTIDE SEQUENCE [LARGE SCALE GENOMIC DNA]</scope>
    <source>
        <strain evidence="1 2">11-3469</strain>
    </source>
</reference>
<proteinExistence type="predicted"/>
<comment type="caution">
    <text evidence="1">The sequence shown here is derived from an EMBL/GenBank/DDBJ whole genome shotgun (WGS) entry which is preliminary data.</text>
</comment>
<gene>
    <name evidence="1" type="ORF">BZL29_7245</name>
</gene>